<dbReference type="InterPro" id="IPR050351">
    <property type="entry name" value="BphY/WalK/GraS-like"/>
</dbReference>
<dbReference type="InterPro" id="IPR003594">
    <property type="entry name" value="HATPase_dom"/>
</dbReference>
<evidence type="ECO:0000256" key="1">
    <source>
        <dbReference type="ARBA" id="ARBA00000085"/>
    </source>
</evidence>
<keyword evidence="5" id="KW-0808">Transferase</keyword>
<dbReference type="EC" id="2.7.13.3" evidence="3"/>
<proteinExistence type="predicted"/>
<keyword evidence="8" id="KW-0472">Membrane</keyword>
<organism evidence="10 11">
    <name type="scientific">Clostridium gelidum</name>
    <dbReference type="NCBI Taxonomy" id="704125"/>
    <lineage>
        <taxon>Bacteria</taxon>
        <taxon>Bacillati</taxon>
        <taxon>Bacillota</taxon>
        <taxon>Clostridia</taxon>
        <taxon>Eubacteriales</taxon>
        <taxon>Clostridiaceae</taxon>
        <taxon>Clostridium</taxon>
    </lineage>
</organism>
<protein>
    <recommendedName>
        <fullName evidence="3">histidine kinase</fullName>
        <ecNumber evidence="3">2.7.13.3</ecNumber>
    </recommendedName>
</protein>
<dbReference type="PROSITE" id="PS50109">
    <property type="entry name" value="HIS_KIN"/>
    <property type="match status" value="1"/>
</dbReference>
<dbReference type="Gene3D" id="6.10.340.10">
    <property type="match status" value="1"/>
</dbReference>
<sequence>MSFKLQNSINSVYTKSIIEIIAAFIVLAIILLSIVFLGFSKIYSKIERTTYIIQKVIEGDFSYDLKEDGEEFFDVFGNEFNKMSNCLKLNIDNLKREKVFLKNIIEDISHQLKTPVATLIAANDIMAVETDMPIETRTYFIERSKKQLERIEWLVKNLLKLAMLDAGIIIFNKSKVHVMTIIKKAILSIEYLREDKNISIHINENIEDSCFFGDANWTGEAILNIVKNSIEHTPENGKIVIDIEQMKLLTTITISDNGEGIEADEVTKIFERFHKCKSKYKDDSVGIGLSLSKRIIDGQDGAITVQSQKWKGSSFSIILTNLG</sequence>
<keyword evidence="7" id="KW-0902">Two-component regulatory system</keyword>
<evidence type="ECO:0000256" key="3">
    <source>
        <dbReference type="ARBA" id="ARBA00012438"/>
    </source>
</evidence>
<evidence type="ECO:0000259" key="9">
    <source>
        <dbReference type="PROSITE" id="PS50109"/>
    </source>
</evidence>
<dbReference type="SUPFAM" id="SSF55874">
    <property type="entry name" value="ATPase domain of HSP90 chaperone/DNA topoisomerase II/histidine kinase"/>
    <property type="match status" value="1"/>
</dbReference>
<evidence type="ECO:0000256" key="6">
    <source>
        <dbReference type="ARBA" id="ARBA00022777"/>
    </source>
</evidence>
<dbReference type="EMBL" id="AP024849">
    <property type="protein sequence ID" value="BCZ45381.1"/>
    <property type="molecule type" value="Genomic_DNA"/>
</dbReference>
<evidence type="ECO:0000256" key="8">
    <source>
        <dbReference type="SAM" id="Phobius"/>
    </source>
</evidence>
<dbReference type="InterPro" id="IPR003661">
    <property type="entry name" value="HisK_dim/P_dom"/>
</dbReference>
<dbReference type="SMART" id="SM00387">
    <property type="entry name" value="HATPase_c"/>
    <property type="match status" value="1"/>
</dbReference>
<dbReference type="SMART" id="SM00388">
    <property type="entry name" value="HisKA"/>
    <property type="match status" value="1"/>
</dbReference>
<dbReference type="Proteomes" id="UP000824633">
    <property type="component" value="Chromosome"/>
</dbReference>
<dbReference type="CDD" id="cd00082">
    <property type="entry name" value="HisKA"/>
    <property type="match status" value="1"/>
</dbReference>
<dbReference type="PANTHER" id="PTHR45453:SF1">
    <property type="entry name" value="PHOSPHATE REGULON SENSOR PROTEIN PHOR"/>
    <property type="match status" value="1"/>
</dbReference>
<dbReference type="SUPFAM" id="SSF47384">
    <property type="entry name" value="Homodimeric domain of signal transducing histidine kinase"/>
    <property type="match status" value="1"/>
</dbReference>
<evidence type="ECO:0000313" key="10">
    <source>
        <dbReference type="EMBL" id="BCZ45381.1"/>
    </source>
</evidence>
<gene>
    <name evidence="10" type="ORF">psyc5s11_14480</name>
</gene>
<evidence type="ECO:0000256" key="7">
    <source>
        <dbReference type="ARBA" id="ARBA00023012"/>
    </source>
</evidence>
<dbReference type="InterPro" id="IPR005467">
    <property type="entry name" value="His_kinase_dom"/>
</dbReference>
<keyword evidence="6" id="KW-0418">Kinase</keyword>
<name>A0ABN6IT35_9CLOT</name>
<dbReference type="InterPro" id="IPR036890">
    <property type="entry name" value="HATPase_C_sf"/>
</dbReference>
<dbReference type="PANTHER" id="PTHR45453">
    <property type="entry name" value="PHOSPHATE REGULON SENSOR PROTEIN PHOR"/>
    <property type="match status" value="1"/>
</dbReference>
<reference evidence="11" key="1">
    <citation type="submission" date="2021-07" db="EMBL/GenBank/DDBJ databases">
        <title>Complete genome sequencing of a Clostridium isolate.</title>
        <authorList>
            <person name="Ueki A."/>
            <person name="Tonouchi A."/>
        </authorList>
    </citation>
    <scope>NUCLEOTIDE SEQUENCE [LARGE SCALE GENOMIC DNA]</scope>
    <source>
        <strain evidence="11">C5S11</strain>
    </source>
</reference>
<dbReference type="Gene3D" id="3.30.565.10">
    <property type="entry name" value="Histidine kinase-like ATPase, C-terminal domain"/>
    <property type="match status" value="1"/>
</dbReference>
<dbReference type="Gene3D" id="1.10.287.130">
    <property type="match status" value="1"/>
</dbReference>
<keyword evidence="4" id="KW-0597">Phosphoprotein</keyword>
<dbReference type="CDD" id="cd00075">
    <property type="entry name" value="HATPase"/>
    <property type="match status" value="1"/>
</dbReference>
<dbReference type="RefSeq" id="WP_224036982.1">
    <property type="nucleotide sequence ID" value="NZ_AP024849.1"/>
</dbReference>
<evidence type="ECO:0000313" key="11">
    <source>
        <dbReference type="Proteomes" id="UP000824633"/>
    </source>
</evidence>
<evidence type="ECO:0000256" key="2">
    <source>
        <dbReference type="ARBA" id="ARBA00004370"/>
    </source>
</evidence>
<comment type="catalytic activity">
    <reaction evidence="1">
        <text>ATP + protein L-histidine = ADP + protein N-phospho-L-histidine.</text>
        <dbReference type="EC" id="2.7.13.3"/>
    </reaction>
</comment>
<keyword evidence="8" id="KW-0812">Transmembrane</keyword>
<keyword evidence="8" id="KW-1133">Transmembrane helix</keyword>
<feature type="transmembrane region" description="Helical" evidence="8">
    <location>
        <begin position="20"/>
        <end position="39"/>
    </location>
</feature>
<dbReference type="PRINTS" id="PR00344">
    <property type="entry name" value="BCTRLSENSOR"/>
</dbReference>
<dbReference type="Pfam" id="PF00512">
    <property type="entry name" value="HisKA"/>
    <property type="match status" value="1"/>
</dbReference>
<accession>A0ABN6IT35</accession>
<dbReference type="InterPro" id="IPR004358">
    <property type="entry name" value="Sig_transdc_His_kin-like_C"/>
</dbReference>
<dbReference type="InterPro" id="IPR036097">
    <property type="entry name" value="HisK_dim/P_sf"/>
</dbReference>
<keyword evidence="11" id="KW-1185">Reference proteome</keyword>
<evidence type="ECO:0000256" key="4">
    <source>
        <dbReference type="ARBA" id="ARBA00022553"/>
    </source>
</evidence>
<evidence type="ECO:0000256" key="5">
    <source>
        <dbReference type="ARBA" id="ARBA00022679"/>
    </source>
</evidence>
<feature type="domain" description="Histidine kinase" evidence="9">
    <location>
        <begin position="107"/>
        <end position="323"/>
    </location>
</feature>
<dbReference type="Pfam" id="PF02518">
    <property type="entry name" value="HATPase_c"/>
    <property type="match status" value="1"/>
</dbReference>
<comment type="subcellular location">
    <subcellularLocation>
        <location evidence="2">Membrane</location>
    </subcellularLocation>
</comment>